<dbReference type="OrthoDB" id="2735367at2"/>
<feature type="region of interest" description="Disordered" evidence="1">
    <location>
        <begin position="27"/>
        <end position="62"/>
    </location>
</feature>
<gene>
    <name evidence="3" type="ORF">PB01_05315</name>
</gene>
<keyword evidence="4" id="KW-1185">Reference proteome</keyword>
<reference evidence="3 4" key="1">
    <citation type="submission" date="2018-07" db="EMBL/GenBank/DDBJ databases">
        <title>Complete genome sequence of Psychrobacillus sp. PB01, isolated from iceberg, and comparative genome analysis of Psychrobacillus strains.</title>
        <authorList>
            <person name="Lee P.C."/>
        </authorList>
    </citation>
    <scope>NUCLEOTIDE SEQUENCE [LARGE SCALE GENOMIC DNA]</scope>
    <source>
        <strain evidence="3 4">PB01</strain>
    </source>
</reference>
<dbReference type="KEGG" id="psyo:PB01_05315"/>
<evidence type="ECO:0000256" key="2">
    <source>
        <dbReference type="SAM" id="SignalP"/>
    </source>
</evidence>
<name>A0A5J6SK36_9BACI</name>
<dbReference type="RefSeq" id="WP_151699229.1">
    <property type="nucleotide sequence ID" value="NZ_CP031223.1"/>
</dbReference>
<accession>A0A5J6SK36</accession>
<feature type="chain" id="PRO_5039275490" description="Lipoprotein" evidence="2">
    <location>
        <begin position="19"/>
        <end position="195"/>
    </location>
</feature>
<proteinExistence type="predicted"/>
<evidence type="ECO:0000313" key="3">
    <source>
        <dbReference type="EMBL" id="QFF98285.1"/>
    </source>
</evidence>
<sequence length="195" mass="21552">MKKINSLLSILILTMLLAACGTTEGIEKADQPDTDTKSAEQTEAAGSTTKPEQELEGTITKSESQNYSITVIDGFELTGEEPNKDILFNTKNDAQSMRIETFDASEADLNDITNNLVETLKASNEKEKLVEITDKNQLPTNDSIKEIKGYQIDTPEGKISGYAFERDGLIVKLTIFDTEDNPAFENFVEMAETIK</sequence>
<dbReference type="AlphaFoldDB" id="A0A5J6SK36"/>
<organism evidence="3 4">
    <name type="scientific">Psychrobacillus glaciei</name>
    <dbReference type="NCBI Taxonomy" id="2283160"/>
    <lineage>
        <taxon>Bacteria</taxon>
        <taxon>Bacillati</taxon>
        <taxon>Bacillota</taxon>
        <taxon>Bacilli</taxon>
        <taxon>Bacillales</taxon>
        <taxon>Bacillaceae</taxon>
        <taxon>Psychrobacillus</taxon>
    </lineage>
</organism>
<evidence type="ECO:0008006" key="5">
    <source>
        <dbReference type="Google" id="ProtNLM"/>
    </source>
</evidence>
<feature type="compositionally biased region" description="Polar residues" evidence="1">
    <location>
        <begin position="41"/>
        <end position="50"/>
    </location>
</feature>
<feature type="compositionally biased region" description="Basic and acidic residues" evidence="1">
    <location>
        <begin position="27"/>
        <end position="40"/>
    </location>
</feature>
<evidence type="ECO:0000313" key="4">
    <source>
        <dbReference type="Proteomes" id="UP000325517"/>
    </source>
</evidence>
<keyword evidence="2" id="KW-0732">Signal</keyword>
<feature type="signal peptide" evidence="2">
    <location>
        <begin position="1"/>
        <end position="18"/>
    </location>
</feature>
<evidence type="ECO:0000256" key="1">
    <source>
        <dbReference type="SAM" id="MobiDB-lite"/>
    </source>
</evidence>
<protein>
    <recommendedName>
        <fullName evidence="5">Lipoprotein</fullName>
    </recommendedName>
</protein>
<dbReference type="EMBL" id="CP031223">
    <property type="protein sequence ID" value="QFF98285.1"/>
    <property type="molecule type" value="Genomic_DNA"/>
</dbReference>
<dbReference type="Proteomes" id="UP000325517">
    <property type="component" value="Chromosome"/>
</dbReference>
<dbReference type="PROSITE" id="PS51257">
    <property type="entry name" value="PROKAR_LIPOPROTEIN"/>
    <property type="match status" value="1"/>
</dbReference>